<dbReference type="STRING" id="82633.GCA_000974605_03606"/>
<dbReference type="EMBL" id="PJRP01000006">
    <property type="protein sequence ID" value="PLP99612.1"/>
    <property type="molecule type" value="Genomic_DNA"/>
</dbReference>
<comment type="similarity">
    <text evidence="1">Belongs to the short-chain dehydrogenases/reductases (SDR) family.</text>
</comment>
<dbReference type="Pfam" id="PF13561">
    <property type="entry name" value="adh_short_C2"/>
    <property type="match status" value="1"/>
</dbReference>
<evidence type="ECO:0000259" key="2">
    <source>
        <dbReference type="SMART" id="SM00822"/>
    </source>
</evidence>
<dbReference type="RefSeq" id="WP_101682193.1">
    <property type="nucleotide sequence ID" value="NZ_PJRP01000006.1"/>
</dbReference>
<comment type="caution">
    <text evidence="3">The sequence shown here is derived from an EMBL/GenBank/DDBJ whole genome shotgun (WGS) entry which is preliminary data.</text>
</comment>
<evidence type="ECO:0000313" key="4">
    <source>
        <dbReference type="Proteomes" id="UP000234341"/>
    </source>
</evidence>
<accession>A0A2N5CBJ1</accession>
<dbReference type="AlphaFoldDB" id="A0A2N5CBJ1"/>
<sequence length="254" mass="26287">MFKLFDMSGRVAVVTGSTKGMGLEMARALGQAGARVVVSGRDAAVSDKVAAGLREQGIDATGIACDIVSVDSVRAFADQVLARFGRVDALVLNAAGSTAVGSMLGQGPEQFDEVMAGNVRGNLVLVNALAPQMIERKDGSIIFMSSIAARRGSAMLALYSISKGATDLAMRNLAQTLGQYNINVNSINPGPVRTDFSRDALWGDPEREKALSANIPMRRIAEASDVAGLAVLLASPAGRYISGQTIGLDGGATA</sequence>
<dbReference type="SMART" id="SM00822">
    <property type="entry name" value="PKS_KR"/>
    <property type="match status" value="1"/>
</dbReference>
<dbReference type="SUPFAM" id="SSF51735">
    <property type="entry name" value="NAD(P)-binding Rossmann-fold domains"/>
    <property type="match status" value="1"/>
</dbReference>
<dbReference type="Gene3D" id="3.40.50.720">
    <property type="entry name" value="NAD(P)-binding Rossmann-like Domain"/>
    <property type="match status" value="1"/>
</dbReference>
<dbReference type="FunFam" id="3.40.50.720:FF:000084">
    <property type="entry name" value="Short-chain dehydrogenase reductase"/>
    <property type="match status" value="1"/>
</dbReference>
<dbReference type="PANTHER" id="PTHR43943">
    <property type="entry name" value="DEHYDROGENASE/REDUCTASE (SDR FAMILY) MEMBER 4"/>
    <property type="match status" value="1"/>
</dbReference>
<evidence type="ECO:0000313" key="3">
    <source>
        <dbReference type="EMBL" id="PLP99612.1"/>
    </source>
</evidence>
<dbReference type="PRINTS" id="PR00081">
    <property type="entry name" value="GDHRDH"/>
</dbReference>
<dbReference type="PANTHER" id="PTHR43943:SF2">
    <property type="entry name" value="DEHYDROGENASE_REDUCTASE 4"/>
    <property type="match status" value="1"/>
</dbReference>
<dbReference type="InterPro" id="IPR002347">
    <property type="entry name" value="SDR_fam"/>
</dbReference>
<dbReference type="CDD" id="cd05233">
    <property type="entry name" value="SDR_c"/>
    <property type="match status" value="1"/>
</dbReference>
<feature type="domain" description="Ketoreductase" evidence="2">
    <location>
        <begin position="10"/>
        <end position="179"/>
    </location>
</feature>
<dbReference type="InterPro" id="IPR036291">
    <property type="entry name" value="NAD(P)-bd_dom_sf"/>
</dbReference>
<reference evidence="3 4" key="1">
    <citation type="submission" date="2017-12" db="EMBL/GenBank/DDBJ databases">
        <title>Genome sequence of the active heterotrophic nitrifier-denitrifier, Cupriavidus pauculus UM1.</title>
        <authorList>
            <person name="Putonti C."/>
            <person name="Castignetti D."/>
        </authorList>
    </citation>
    <scope>NUCLEOTIDE SEQUENCE [LARGE SCALE GENOMIC DNA]</scope>
    <source>
        <strain evidence="3 4">UM1</strain>
    </source>
</reference>
<gene>
    <name evidence="3" type="ORF">CYJ10_14460</name>
</gene>
<organism evidence="3 4">
    <name type="scientific">Cupriavidus pauculus</name>
    <dbReference type="NCBI Taxonomy" id="82633"/>
    <lineage>
        <taxon>Bacteria</taxon>
        <taxon>Pseudomonadati</taxon>
        <taxon>Pseudomonadota</taxon>
        <taxon>Betaproteobacteria</taxon>
        <taxon>Burkholderiales</taxon>
        <taxon>Burkholderiaceae</taxon>
        <taxon>Cupriavidus</taxon>
    </lineage>
</organism>
<dbReference type="InterPro" id="IPR057326">
    <property type="entry name" value="KR_dom"/>
</dbReference>
<proteinExistence type="inferred from homology"/>
<name>A0A2N5CBJ1_9BURK</name>
<dbReference type="Proteomes" id="UP000234341">
    <property type="component" value="Unassembled WGS sequence"/>
</dbReference>
<dbReference type="OrthoDB" id="9803333at2"/>
<evidence type="ECO:0000256" key="1">
    <source>
        <dbReference type="ARBA" id="ARBA00006484"/>
    </source>
</evidence>
<protein>
    <submittedName>
        <fullName evidence="3">Short-chain dehydrogenase</fullName>
    </submittedName>
</protein>